<dbReference type="EMBL" id="CP003017">
    <property type="protein sequence ID" value="AEN88673.1"/>
    <property type="molecule type" value="Genomic_DNA"/>
</dbReference>
<name>A0A8D4BIX2_PRIMW</name>
<protein>
    <recommendedName>
        <fullName evidence="2">Glycine zipper-like domain-containing protein</fullName>
    </recommendedName>
</protein>
<gene>
    <name evidence="3" type="ORF">BMWSH_1791</name>
</gene>
<accession>A0A8D4BIX2</accession>
<dbReference type="Proteomes" id="UP000001283">
    <property type="component" value="Chromosome"/>
</dbReference>
<sequence>MGASLGMLMDNIGFGIAIGTSLGVVFGTTMNQRNKKE</sequence>
<proteinExistence type="predicted"/>
<evidence type="ECO:0000313" key="3">
    <source>
        <dbReference type="EMBL" id="AEN88673.1"/>
    </source>
</evidence>
<evidence type="ECO:0000256" key="1">
    <source>
        <dbReference type="SAM" id="Phobius"/>
    </source>
</evidence>
<feature type="transmembrane region" description="Helical" evidence="1">
    <location>
        <begin position="12"/>
        <end position="30"/>
    </location>
</feature>
<keyword evidence="1" id="KW-1133">Transmembrane helix</keyword>
<organism evidence="3 4">
    <name type="scientific">Priestia megaterium (strain WSH-002)</name>
    <name type="common">Bacillus megaterium</name>
    <dbReference type="NCBI Taxonomy" id="1006007"/>
    <lineage>
        <taxon>Bacteria</taxon>
        <taxon>Bacillati</taxon>
        <taxon>Bacillota</taxon>
        <taxon>Bacilli</taxon>
        <taxon>Bacillales</taxon>
        <taxon>Bacillaceae</taxon>
        <taxon>Priestia</taxon>
    </lineage>
</organism>
<evidence type="ECO:0000313" key="4">
    <source>
        <dbReference type="Proteomes" id="UP000001283"/>
    </source>
</evidence>
<reference evidence="3 4" key="1">
    <citation type="journal article" date="2011" name="J. Bacteriol.">
        <title>Complete genome sequence of the industrial strain Bacillus megaterium WSH-002.</title>
        <authorList>
            <person name="Liu L."/>
            <person name="Li Y."/>
            <person name="Zhang J."/>
            <person name="Zou W."/>
            <person name="Zhou Z."/>
            <person name="Liu J."/>
            <person name="Li X."/>
            <person name="Wang L."/>
            <person name="Chen J."/>
        </authorList>
    </citation>
    <scope>NUCLEOTIDE SEQUENCE [LARGE SCALE GENOMIC DNA]</scope>
    <source>
        <strain evidence="3 4">WSH-002</strain>
    </source>
</reference>
<keyword evidence="1" id="KW-0472">Membrane</keyword>
<dbReference type="AlphaFoldDB" id="A0A8D4BIX2"/>
<feature type="domain" description="Glycine zipper-like" evidence="2">
    <location>
        <begin position="1"/>
        <end position="33"/>
    </location>
</feature>
<dbReference type="InterPro" id="IPR058598">
    <property type="entry name" value="Gly_zipper-like_dom"/>
</dbReference>
<dbReference type="KEGG" id="bmh:BMWSH_1791"/>
<keyword evidence="1" id="KW-0812">Transmembrane</keyword>
<dbReference type="Pfam" id="PF26273">
    <property type="entry name" value="Gly_zipper"/>
    <property type="match status" value="1"/>
</dbReference>
<evidence type="ECO:0000259" key="2">
    <source>
        <dbReference type="Pfam" id="PF26273"/>
    </source>
</evidence>